<evidence type="ECO:0000313" key="2">
    <source>
        <dbReference type="Proteomes" id="UP001295420"/>
    </source>
</evidence>
<comment type="caution">
    <text evidence="1">The sequence shown here is derived from an EMBL/GenBank/DDBJ whole genome shotgun (WGS) entry which is preliminary data.</text>
</comment>
<protein>
    <recommendedName>
        <fullName evidence="3">Lipoprotein</fullName>
    </recommendedName>
</protein>
<sequence length="54" mass="5876">MLVHSGVLFIAVLFCQCINSSVEFLSPSLGFINQTDKTSKISLVIPIKSIVISH</sequence>
<accession>A0AAU9Q6X1</accession>
<evidence type="ECO:0000313" key="1">
    <source>
        <dbReference type="EMBL" id="CAH1532100.1"/>
    </source>
</evidence>
<organism evidence="1 2">
    <name type="scientific">Vibrio owensii</name>
    <dbReference type="NCBI Taxonomy" id="696485"/>
    <lineage>
        <taxon>Bacteria</taxon>
        <taxon>Pseudomonadati</taxon>
        <taxon>Pseudomonadota</taxon>
        <taxon>Gammaproteobacteria</taxon>
        <taxon>Vibrionales</taxon>
        <taxon>Vibrionaceae</taxon>
        <taxon>Vibrio</taxon>
    </lineage>
</organism>
<dbReference type="AlphaFoldDB" id="A0AAU9Q6X1"/>
<dbReference type="EMBL" id="CAKMTQ010000023">
    <property type="protein sequence ID" value="CAH1532100.1"/>
    <property type="molecule type" value="Genomic_DNA"/>
</dbReference>
<evidence type="ECO:0008006" key="3">
    <source>
        <dbReference type="Google" id="ProtNLM"/>
    </source>
</evidence>
<reference evidence="1" key="1">
    <citation type="submission" date="2022-01" db="EMBL/GenBank/DDBJ databases">
        <authorList>
            <person name="Lagorce A."/>
        </authorList>
    </citation>
    <scope>NUCLEOTIDE SEQUENCE</scope>
    <source>
        <strain evidence="1">Th15_F1_D04</strain>
    </source>
</reference>
<proteinExistence type="predicted"/>
<name>A0AAU9Q6X1_9VIBR</name>
<gene>
    <name evidence="1" type="ORF">THF1D04_30314</name>
</gene>
<dbReference type="Proteomes" id="UP001295420">
    <property type="component" value="Unassembled WGS sequence"/>
</dbReference>